<reference evidence="2" key="1">
    <citation type="journal article" date="2020" name="Nature">
        <title>Giant virus diversity and host interactions through global metagenomics.</title>
        <authorList>
            <person name="Schulz F."/>
            <person name="Roux S."/>
            <person name="Paez-Espino D."/>
            <person name="Jungbluth S."/>
            <person name="Walsh D.A."/>
            <person name="Denef V.J."/>
            <person name="McMahon K.D."/>
            <person name="Konstantinidis K.T."/>
            <person name="Eloe-Fadrosh E.A."/>
            <person name="Kyrpides N.C."/>
            <person name="Woyke T."/>
        </authorList>
    </citation>
    <scope>NUCLEOTIDE SEQUENCE</scope>
    <source>
        <strain evidence="2">GVMAG-M-3300023174-131</strain>
    </source>
</reference>
<evidence type="ECO:0000313" key="2">
    <source>
        <dbReference type="EMBL" id="QHT13149.1"/>
    </source>
</evidence>
<feature type="compositionally biased region" description="Basic residues" evidence="1">
    <location>
        <begin position="112"/>
        <end position="125"/>
    </location>
</feature>
<proteinExistence type="predicted"/>
<feature type="compositionally biased region" description="Low complexity" evidence="1">
    <location>
        <begin position="79"/>
        <end position="111"/>
    </location>
</feature>
<dbReference type="Gene3D" id="3.10.470.10">
    <property type="entry name" value="Chromosomal protein MC1"/>
    <property type="match status" value="1"/>
</dbReference>
<dbReference type="AlphaFoldDB" id="A0A6C0DB30"/>
<dbReference type="GO" id="GO:0042262">
    <property type="term" value="P:DNA protection"/>
    <property type="evidence" value="ECO:0007669"/>
    <property type="project" value="InterPro"/>
</dbReference>
<feature type="region of interest" description="Disordered" evidence="1">
    <location>
        <begin position="79"/>
        <end position="150"/>
    </location>
</feature>
<dbReference type="SUPFAM" id="SSF102875">
    <property type="entry name" value="Chromosomal protein MC1"/>
    <property type="match status" value="1"/>
</dbReference>
<dbReference type="EMBL" id="MN739563">
    <property type="protein sequence ID" value="QHT13149.1"/>
    <property type="molecule type" value="Genomic_DNA"/>
</dbReference>
<name>A0A6C0DB30_9ZZZZ</name>
<organism evidence="2">
    <name type="scientific">viral metagenome</name>
    <dbReference type="NCBI Taxonomy" id="1070528"/>
    <lineage>
        <taxon>unclassified sequences</taxon>
        <taxon>metagenomes</taxon>
        <taxon>organismal metagenomes</taxon>
    </lineage>
</organism>
<feature type="compositionally biased region" description="Acidic residues" evidence="1">
    <location>
        <begin position="133"/>
        <end position="143"/>
    </location>
</feature>
<dbReference type="InterPro" id="IPR036620">
    <property type="entry name" value="MC1_sf"/>
</dbReference>
<protein>
    <submittedName>
        <fullName evidence="2">Uncharacterized protein</fullName>
    </submittedName>
</protein>
<accession>A0A6C0DB30</accession>
<evidence type="ECO:0000256" key="1">
    <source>
        <dbReference type="SAM" id="MobiDB-lite"/>
    </source>
</evidence>
<sequence>MVSPKKNSQVSNSKVSTPVVEAVTPVAAAPEKKVKAKKVAAPEPVVAAPEPVVAAPQKGGAKGKKAAAVAEPVVDAEPVAAAPKKGGKKVAQPVVEGGAKAKKAAATPKPKVAAKKAAAKPKAVKKAVVEGATEAEGEGEESEDGKTRSFKVQLPEEEEFSGRFTGLTPYQAANKALSKFFRNSDNTNISEEHILFSIKESTRGSKRHTYTYKGTRVKLAEPITYTIKSAAGEDRVITKQYKNQLIKVKKGVASKTVQVASANA</sequence>